<dbReference type="GO" id="GO:0016149">
    <property type="term" value="F:translation release factor activity, codon specific"/>
    <property type="evidence" value="ECO:0007669"/>
    <property type="project" value="UniProtKB-UniRule"/>
</dbReference>
<dbReference type="GO" id="GO:0005829">
    <property type="term" value="C:cytosol"/>
    <property type="evidence" value="ECO:0007669"/>
    <property type="project" value="UniProtKB-ARBA"/>
</dbReference>
<evidence type="ECO:0000256" key="4">
    <source>
        <dbReference type="ARBA" id="ARBA00022481"/>
    </source>
</evidence>
<accession>A0A3S0HXB8</accession>
<protein>
    <recommendedName>
        <fullName evidence="7 8">Peptide chain release factor 1</fullName>
        <shortName evidence="7">RF-1</shortName>
    </recommendedName>
</protein>
<feature type="modified residue" description="N5-methylglutamine" evidence="7">
    <location>
        <position position="234"/>
    </location>
</feature>
<evidence type="ECO:0000256" key="8">
    <source>
        <dbReference type="NCBIfam" id="TIGR00019"/>
    </source>
</evidence>
<keyword evidence="4 7" id="KW-0488">Methylation</keyword>
<keyword evidence="5 7" id="KW-0963">Cytoplasm</keyword>
<keyword evidence="11" id="KW-1185">Reference proteome</keyword>
<dbReference type="FunFam" id="3.30.160.20:FF:000004">
    <property type="entry name" value="Peptide chain release factor 1"/>
    <property type="match status" value="1"/>
</dbReference>
<dbReference type="FunFam" id="3.30.70.1660:FF:000002">
    <property type="entry name" value="Peptide chain release factor 1"/>
    <property type="match status" value="1"/>
</dbReference>
<dbReference type="SUPFAM" id="SSF75620">
    <property type="entry name" value="Release factor"/>
    <property type="match status" value="1"/>
</dbReference>
<dbReference type="Proteomes" id="UP000277007">
    <property type="component" value="Unassembled WGS sequence"/>
</dbReference>
<dbReference type="EMBL" id="RXMA01000010">
    <property type="protein sequence ID" value="RTR19914.1"/>
    <property type="molecule type" value="Genomic_DNA"/>
</dbReference>
<dbReference type="FunFam" id="3.30.70.1660:FF:000004">
    <property type="entry name" value="Peptide chain release factor 1"/>
    <property type="match status" value="1"/>
</dbReference>
<proteinExistence type="inferred from homology"/>
<dbReference type="RefSeq" id="WP_126615877.1">
    <property type="nucleotide sequence ID" value="NZ_JBHUCY010000043.1"/>
</dbReference>
<dbReference type="NCBIfam" id="TIGR00019">
    <property type="entry name" value="prfA"/>
    <property type="match status" value="1"/>
</dbReference>
<organism evidence="10 11">
    <name type="scientific">Azospirillum griseum</name>
    <dbReference type="NCBI Taxonomy" id="2496639"/>
    <lineage>
        <taxon>Bacteria</taxon>
        <taxon>Pseudomonadati</taxon>
        <taxon>Pseudomonadota</taxon>
        <taxon>Alphaproteobacteria</taxon>
        <taxon>Rhodospirillales</taxon>
        <taxon>Azospirillaceae</taxon>
        <taxon>Azospirillum</taxon>
    </lineage>
</organism>
<evidence type="ECO:0000256" key="2">
    <source>
        <dbReference type="ARBA" id="ARBA00004496"/>
    </source>
</evidence>
<dbReference type="HAMAP" id="MF_00093">
    <property type="entry name" value="Rel_fac_1"/>
    <property type="match status" value="1"/>
</dbReference>
<dbReference type="PANTHER" id="PTHR43804">
    <property type="entry name" value="LD18447P"/>
    <property type="match status" value="1"/>
</dbReference>
<gene>
    <name evidence="7" type="primary">prfA</name>
    <name evidence="10" type="ORF">EJ903_12440</name>
</gene>
<dbReference type="Gene3D" id="3.30.70.1660">
    <property type="match status" value="2"/>
</dbReference>
<evidence type="ECO:0000256" key="1">
    <source>
        <dbReference type="ARBA" id="ARBA00002986"/>
    </source>
</evidence>
<dbReference type="Pfam" id="PF03462">
    <property type="entry name" value="PCRF"/>
    <property type="match status" value="1"/>
</dbReference>
<dbReference type="Gene3D" id="3.30.160.20">
    <property type="match status" value="1"/>
</dbReference>
<dbReference type="InterPro" id="IPR004373">
    <property type="entry name" value="RF-1"/>
</dbReference>
<evidence type="ECO:0000313" key="10">
    <source>
        <dbReference type="EMBL" id="RTR19914.1"/>
    </source>
</evidence>
<evidence type="ECO:0000256" key="3">
    <source>
        <dbReference type="ARBA" id="ARBA00010835"/>
    </source>
</evidence>
<dbReference type="InterPro" id="IPR005139">
    <property type="entry name" value="PCRF"/>
</dbReference>
<evidence type="ECO:0000313" key="11">
    <source>
        <dbReference type="Proteomes" id="UP000277007"/>
    </source>
</evidence>
<dbReference type="InterPro" id="IPR050057">
    <property type="entry name" value="Prokaryotic/Mito_RF"/>
</dbReference>
<dbReference type="Gene3D" id="6.10.140.1950">
    <property type="match status" value="1"/>
</dbReference>
<dbReference type="AlphaFoldDB" id="A0A3S0HXB8"/>
<evidence type="ECO:0000259" key="9">
    <source>
        <dbReference type="PROSITE" id="PS00745"/>
    </source>
</evidence>
<dbReference type="NCBIfam" id="NF001859">
    <property type="entry name" value="PRK00591.1"/>
    <property type="match status" value="1"/>
</dbReference>
<comment type="similarity">
    <text evidence="3 7">Belongs to the prokaryotic/mitochondrial release factor family.</text>
</comment>
<comment type="function">
    <text evidence="1 7">Peptide chain release factor 1 directs the termination of translation in response to the peptide chain termination codons UAG and UAA.</text>
</comment>
<comment type="caution">
    <text evidence="10">The sequence shown here is derived from an EMBL/GenBank/DDBJ whole genome shotgun (WGS) entry which is preliminary data.</text>
</comment>
<dbReference type="SMART" id="SM00937">
    <property type="entry name" value="PCRF"/>
    <property type="match status" value="1"/>
</dbReference>
<name>A0A3S0HXB8_9PROT</name>
<keyword evidence="6 7" id="KW-0648">Protein biosynthesis</keyword>
<dbReference type="InterPro" id="IPR000352">
    <property type="entry name" value="Pep_chain_release_fac_I"/>
</dbReference>
<dbReference type="OrthoDB" id="9806673at2"/>
<reference evidence="10 11" key="1">
    <citation type="submission" date="2018-12" db="EMBL/GenBank/DDBJ databases">
        <authorList>
            <person name="Yang Y."/>
        </authorList>
    </citation>
    <scope>NUCLEOTIDE SEQUENCE [LARGE SCALE GENOMIC DNA]</scope>
    <source>
        <strain evidence="10 11">L-25-5w-1</strain>
    </source>
</reference>
<dbReference type="Pfam" id="PF00472">
    <property type="entry name" value="RF-1"/>
    <property type="match status" value="1"/>
</dbReference>
<dbReference type="InterPro" id="IPR045853">
    <property type="entry name" value="Pep_chain_release_fac_I_sf"/>
</dbReference>
<evidence type="ECO:0000256" key="7">
    <source>
        <dbReference type="HAMAP-Rule" id="MF_00093"/>
    </source>
</evidence>
<sequence length="357" mass="39318">MNLDDTFNKVVARHDELRDALAAGLVDSGEFSRLSKEYADLTPIADAILALKKAKGEAADLAQMIADPDGDAEMKALAEEEFRDLSKRIPEFERRVQLSLLPKDEADEKNAILEVRAGTGGDEAGLFAAELFEMYRRYAGLRGWRFEVMDVSESGVGGYKEATANITGRSVFARLKFESGVHRVQRVPATEAQGRIHTSAATVAVLPEAEEVDIHIDEKDLRIDVFRSSGPGGQSVNTTDSAVRITHLPTGLVVSQQDEKSQHKNKAKALKVLRARLYDLERAAKDAARAADRKSQVGSGDRSERIRTYNFPQGRVTDHRINLTLYKIDKMMAGEALDEFVDALVSEDEAARLADMG</sequence>
<evidence type="ECO:0000256" key="5">
    <source>
        <dbReference type="ARBA" id="ARBA00022490"/>
    </source>
</evidence>
<evidence type="ECO:0000256" key="6">
    <source>
        <dbReference type="ARBA" id="ARBA00022917"/>
    </source>
</evidence>
<feature type="domain" description="Prokaryotic-type class I peptide chain release factors" evidence="9">
    <location>
        <begin position="227"/>
        <end position="243"/>
    </location>
</feature>
<dbReference type="PROSITE" id="PS00745">
    <property type="entry name" value="RF_PROK_I"/>
    <property type="match status" value="1"/>
</dbReference>
<comment type="subcellular location">
    <subcellularLocation>
        <location evidence="2 7">Cytoplasm</location>
    </subcellularLocation>
</comment>
<comment type="PTM">
    <text evidence="7">Methylated by PrmC. Methylation increases the termination efficiency of RF1.</text>
</comment>
<dbReference type="PANTHER" id="PTHR43804:SF7">
    <property type="entry name" value="LD18447P"/>
    <property type="match status" value="1"/>
</dbReference>